<evidence type="ECO:0000313" key="8">
    <source>
        <dbReference type="Proteomes" id="UP000324832"/>
    </source>
</evidence>
<reference evidence="7 8" key="1">
    <citation type="submission" date="2017-07" db="EMBL/GenBank/DDBJ databases">
        <authorList>
            <person name="Talla V."/>
            <person name="Backstrom N."/>
        </authorList>
    </citation>
    <scope>NUCLEOTIDE SEQUENCE [LARGE SCALE GENOMIC DNA]</scope>
</reference>
<sequence length="122" mass="13531">MLRTAADCGAVGHCISTVWENEDEKIRDNDASEKIDYLASRVTSACRDISNADVSRLCKHNTNGLEKYLSHVLLSKTSADTMCRIVASLVGASKCTWGPSYWCSNFSKMNDYCGIRKATQNR</sequence>
<dbReference type="PROSITE" id="PS51110">
    <property type="entry name" value="SAP_A"/>
    <property type="match status" value="1"/>
</dbReference>
<evidence type="ECO:0000256" key="1">
    <source>
        <dbReference type="ARBA" id="ARBA00004613"/>
    </source>
</evidence>
<evidence type="ECO:0000256" key="4">
    <source>
        <dbReference type="ARBA" id="ARBA00023157"/>
    </source>
</evidence>
<name>A0A5E4QFC7_9NEOP</name>
<organism evidence="7 8">
    <name type="scientific">Leptidea sinapis</name>
    <dbReference type="NCBI Taxonomy" id="189913"/>
    <lineage>
        <taxon>Eukaryota</taxon>
        <taxon>Metazoa</taxon>
        <taxon>Ecdysozoa</taxon>
        <taxon>Arthropoda</taxon>
        <taxon>Hexapoda</taxon>
        <taxon>Insecta</taxon>
        <taxon>Pterygota</taxon>
        <taxon>Neoptera</taxon>
        <taxon>Endopterygota</taxon>
        <taxon>Lepidoptera</taxon>
        <taxon>Glossata</taxon>
        <taxon>Ditrysia</taxon>
        <taxon>Papilionoidea</taxon>
        <taxon>Pieridae</taxon>
        <taxon>Dismorphiinae</taxon>
        <taxon>Leptidea</taxon>
    </lineage>
</organism>
<dbReference type="EMBL" id="FZQP02002626">
    <property type="protein sequence ID" value="VVC96236.1"/>
    <property type="molecule type" value="Genomic_DNA"/>
</dbReference>
<evidence type="ECO:0000256" key="5">
    <source>
        <dbReference type="ARBA" id="ARBA00023180"/>
    </source>
</evidence>
<evidence type="ECO:0000313" key="7">
    <source>
        <dbReference type="EMBL" id="VVC96236.1"/>
    </source>
</evidence>
<dbReference type="GO" id="GO:0005576">
    <property type="term" value="C:extracellular region"/>
    <property type="evidence" value="ECO:0007669"/>
    <property type="project" value="UniProtKB-SubCell"/>
</dbReference>
<keyword evidence="2" id="KW-0964">Secreted</keyword>
<comment type="subcellular location">
    <subcellularLocation>
        <location evidence="1">Secreted</location>
    </subcellularLocation>
</comment>
<keyword evidence="5" id="KW-0325">Glycoprotein</keyword>
<dbReference type="Proteomes" id="UP000324832">
    <property type="component" value="Unassembled WGS sequence"/>
</dbReference>
<gene>
    <name evidence="7" type="ORF">LSINAPIS_LOCUS7777</name>
</gene>
<proteinExistence type="predicted"/>
<keyword evidence="8" id="KW-1185">Reference proteome</keyword>
<evidence type="ECO:0000256" key="3">
    <source>
        <dbReference type="ARBA" id="ARBA00022729"/>
    </source>
</evidence>
<dbReference type="SMART" id="SM00162">
    <property type="entry name" value="SAPA"/>
    <property type="match status" value="2"/>
</dbReference>
<protein>
    <recommendedName>
        <fullName evidence="6">Saposin A-type domain-containing protein</fullName>
    </recommendedName>
</protein>
<feature type="domain" description="Saposin A-type" evidence="6">
    <location>
        <begin position="1"/>
        <end position="24"/>
    </location>
</feature>
<keyword evidence="3" id="KW-0732">Signal</keyword>
<dbReference type="InterPro" id="IPR003119">
    <property type="entry name" value="SAP_A"/>
</dbReference>
<dbReference type="Pfam" id="PF02199">
    <property type="entry name" value="SapA"/>
    <property type="match status" value="2"/>
</dbReference>
<evidence type="ECO:0000256" key="2">
    <source>
        <dbReference type="ARBA" id="ARBA00022525"/>
    </source>
</evidence>
<evidence type="ECO:0000259" key="6">
    <source>
        <dbReference type="PROSITE" id="PS51110"/>
    </source>
</evidence>
<dbReference type="AlphaFoldDB" id="A0A5E4QFC7"/>
<accession>A0A5E4QFC7</accession>
<keyword evidence="4" id="KW-1015">Disulfide bond</keyword>